<evidence type="ECO:0000313" key="1">
    <source>
        <dbReference type="EMBL" id="MEJ8853721.1"/>
    </source>
</evidence>
<accession>A0ABU8X1S0</accession>
<proteinExistence type="predicted"/>
<dbReference type="InterPro" id="IPR010775">
    <property type="entry name" value="DUF1365"/>
</dbReference>
<evidence type="ECO:0000313" key="2">
    <source>
        <dbReference type="Proteomes" id="UP001367030"/>
    </source>
</evidence>
<reference evidence="1 2" key="1">
    <citation type="submission" date="2024-03" db="EMBL/GenBank/DDBJ databases">
        <title>Novel species of the genus Variovorax.</title>
        <authorList>
            <person name="Liu Q."/>
            <person name="Xin Y.-H."/>
        </authorList>
    </citation>
    <scope>NUCLEOTIDE SEQUENCE [LARGE SCALE GENOMIC DNA]</scope>
    <source>
        <strain evidence="1 2">KACC 18901</strain>
    </source>
</reference>
<dbReference type="EMBL" id="JBBKZS010000001">
    <property type="protein sequence ID" value="MEJ8853721.1"/>
    <property type="molecule type" value="Genomic_DNA"/>
</dbReference>
<protein>
    <submittedName>
        <fullName evidence="1">DUF1365 domain-containing protein</fullName>
    </submittedName>
</protein>
<dbReference type="Pfam" id="PF07103">
    <property type="entry name" value="DUF1365"/>
    <property type="match status" value="1"/>
</dbReference>
<dbReference type="RefSeq" id="WP_340333798.1">
    <property type="nucleotide sequence ID" value="NZ_JBBKZS010000001.1"/>
</dbReference>
<comment type="caution">
    <text evidence="1">The sequence shown here is derived from an EMBL/GenBank/DDBJ whole genome shotgun (WGS) entry which is preliminary data.</text>
</comment>
<dbReference type="PANTHER" id="PTHR33973">
    <property type="entry name" value="OS07G0153300 PROTEIN"/>
    <property type="match status" value="1"/>
</dbReference>
<sequence>MNSDSVSALYAGSVMHQRLRPRRHRLRYRVFSLLVDLDELPALDRRLKLFSLNRFNLFSLHERDYGDGLGLRQHIDRQLRDAGMSQSGAVSLLTMPRILGYAFNPLSVYFCHRPDGFLQAILYEVNNTFGERHSYLLPASPQGAGNARITQSCAKALHVSPFLGLQMHYQFRVKPPRADQPDLDIGITAADADGTVLVARLDARREPLSDTALARVFLSHPLLTLKVIAAIHWEALRLWFKGVPLHTHPGPPRSSAPLVNPEDA</sequence>
<organism evidence="1 2">
    <name type="scientific">Variovorax robiniae</name>
    <dbReference type="NCBI Taxonomy" id="1836199"/>
    <lineage>
        <taxon>Bacteria</taxon>
        <taxon>Pseudomonadati</taxon>
        <taxon>Pseudomonadota</taxon>
        <taxon>Betaproteobacteria</taxon>
        <taxon>Burkholderiales</taxon>
        <taxon>Comamonadaceae</taxon>
        <taxon>Variovorax</taxon>
    </lineage>
</organism>
<dbReference type="PANTHER" id="PTHR33973:SF4">
    <property type="entry name" value="OS07G0153300 PROTEIN"/>
    <property type="match status" value="1"/>
</dbReference>
<keyword evidence="2" id="KW-1185">Reference proteome</keyword>
<dbReference type="Proteomes" id="UP001367030">
    <property type="component" value="Unassembled WGS sequence"/>
</dbReference>
<name>A0ABU8X1S0_9BURK</name>
<gene>
    <name evidence="1" type="ORF">WKW79_04030</name>
</gene>